<keyword evidence="1" id="KW-0472">Membrane</keyword>
<reference evidence="2 3" key="1">
    <citation type="submission" date="2019-06" db="EMBL/GenBank/DDBJ databases">
        <authorList>
            <person name="Li J."/>
        </authorList>
    </citation>
    <scope>NUCLEOTIDE SEQUENCE [LARGE SCALE GENOMIC DNA]</scope>
    <source>
        <strain evidence="2 3">LMG 28165</strain>
    </source>
</reference>
<evidence type="ECO:0000256" key="1">
    <source>
        <dbReference type="SAM" id="Phobius"/>
    </source>
</evidence>
<dbReference type="Gene3D" id="1.20.1250.20">
    <property type="entry name" value="MFS general substrate transporter like domains"/>
    <property type="match status" value="1"/>
</dbReference>
<feature type="transmembrane region" description="Helical" evidence="1">
    <location>
        <begin position="80"/>
        <end position="101"/>
    </location>
</feature>
<comment type="caution">
    <text evidence="2">The sequence shown here is derived from an EMBL/GenBank/DDBJ whole genome shotgun (WGS) entry which is preliminary data.</text>
</comment>
<evidence type="ECO:0000313" key="3">
    <source>
        <dbReference type="Proteomes" id="UP000312032"/>
    </source>
</evidence>
<gene>
    <name evidence="2" type="ORF">FHE74_00565</name>
</gene>
<dbReference type="PANTHER" id="PTHR23526">
    <property type="entry name" value="INTEGRAL MEMBRANE TRANSPORT PROTEIN-RELATED"/>
    <property type="match status" value="1"/>
</dbReference>
<dbReference type="InterPro" id="IPR011701">
    <property type="entry name" value="MFS"/>
</dbReference>
<feature type="transmembrane region" description="Helical" evidence="1">
    <location>
        <begin position="173"/>
        <end position="198"/>
    </location>
</feature>
<dbReference type="InterPro" id="IPR052528">
    <property type="entry name" value="Sugar_transport-like"/>
</dbReference>
<feature type="transmembrane region" description="Helical" evidence="1">
    <location>
        <begin position="149"/>
        <end position="167"/>
    </location>
</feature>
<dbReference type="GO" id="GO:0022857">
    <property type="term" value="F:transmembrane transporter activity"/>
    <property type="evidence" value="ECO:0007669"/>
    <property type="project" value="InterPro"/>
</dbReference>
<dbReference type="OrthoDB" id="1117124at2"/>
<dbReference type="PANTHER" id="PTHR23526:SF2">
    <property type="entry name" value="MAJOR FACILITATOR SUPERFAMILY (MFS) PROFILE DOMAIN-CONTAINING PROTEIN"/>
    <property type="match status" value="1"/>
</dbReference>
<feature type="transmembrane region" description="Helical" evidence="1">
    <location>
        <begin position="314"/>
        <end position="335"/>
    </location>
</feature>
<keyword evidence="1" id="KW-1133">Transmembrane helix</keyword>
<name>A0A5C4U7P3_9CORY</name>
<dbReference type="InterPro" id="IPR036259">
    <property type="entry name" value="MFS_trans_sf"/>
</dbReference>
<proteinExistence type="predicted"/>
<dbReference type="AlphaFoldDB" id="A0A5C4U7P3"/>
<protein>
    <submittedName>
        <fullName evidence="2">MFS transporter</fullName>
    </submittedName>
</protein>
<sequence>MSEVSELEQRNARRFIAAQGLQGLADQLINPKTILPWLLSSAGAPHAALALLVPVREAGSMLPQAWLTGWVTSHKLRSRVWIAGALGQAVSAAAIALSAALFDGLLLAVSVIAALSVLAGFRSLCSIAAKDVQGRTVSKRIRGRITGRATALAGSAALVAGVILTLYEDALPTWSLTLLLGVGAVVFVLAAMVFSAIIEPTDEAQRGARPWTSPWSLLRSDKLFRDFVIVRSLMLVSALSTTFIVVLSQEIGHDLRSLGLFVVASALAALIGGPVAGRLSDASSSSVMAWSAGISSLVIMAVIASAHYSPDKAATWALPAGFFVVQLAHTAIRVARKTYAVNLAEGDTRTLYTGAANTLMGVFLLVAGFISALLAQVGASVALAFLALVGIAGVVRAASLARN</sequence>
<feature type="transmembrane region" description="Helical" evidence="1">
    <location>
        <begin position="381"/>
        <end position="401"/>
    </location>
</feature>
<dbReference type="EMBL" id="VDHJ01000001">
    <property type="protein sequence ID" value="TNM00578.1"/>
    <property type="molecule type" value="Genomic_DNA"/>
</dbReference>
<keyword evidence="3" id="KW-1185">Reference proteome</keyword>
<keyword evidence="1" id="KW-0812">Transmembrane</keyword>
<dbReference type="SUPFAM" id="SSF103473">
    <property type="entry name" value="MFS general substrate transporter"/>
    <property type="match status" value="1"/>
</dbReference>
<feature type="transmembrane region" description="Helical" evidence="1">
    <location>
        <begin position="287"/>
        <end position="308"/>
    </location>
</feature>
<feature type="transmembrane region" description="Helical" evidence="1">
    <location>
        <begin position="356"/>
        <end position="375"/>
    </location>
</feature>
<evidence type="ECO:0000313" key="2">
    <source>
        <dbReference type="EMBL" id="TNM00578.1"/>
    </source>
</evidence>
<organism evidence="2 3">
    <name type="scientific">Corynebacterium tapiri</name>
    <dbReference type="NCBI Taxonomy" id="1448266"/>
    <lineage>
        <taxon>Bacteria</taxon>
        <taxon>Bacillati</taxon>
        <taxon>Actinomycetota</taxon>
        <taxon>Actinomycetes</taxon>
        <taxon>Mycobacteriales</taxon>
        <taxon>Corynebacteriaceae</taxon>
        <taxon>Corynebacterium</taxon>
    </lineage>
</organism>
<accession>A0A5C4U7P3</accession>
<dbReference type="Pfam" id="PF07690">
    <property type="entry name" value="MFS_1"/>
    <property type="match status" value="1"/>
</dbReference>
<feature type="transmembrane region" description="Helical" evidence="1">
    <location>
        <begin position="107"/>
        <end position="129"/>
    </location>
</feature>
<feature type="transmembrane region" description="Helical" evidence="1">
    <location>
        <begin position="255"/>
        <end position="275"/>
    </location>
</feature>
<dbReference type="Proteomes" id="UP000312032">
    <property type="component" value="Unassembled WGS sequence"/>
</dbReference>
<feature type="transmembrane region" description="Helical" evidence="1">
    <location>
        <begin position="228"/>
        <end position="249"/>
    </location>
</feature>